<comment type="caution">
    <text evidence="2">The sequence shown here is derived from an EMBL/GenBank/DDBJ whole genome shotgun (WGS) entry which is preliminary data.</text>
</comment>
<evidence type="ECO:0000313" key="2">
    <source>
        <dbReference type="EMBL" id="OJH34297.1"/>
    </source>
</evidence>
<protein>
    <recommendedName>
        <fullName evidence="1">Glutamine amidotransferase domain-containing protein</fullName>
    </recommendedName>
</protein>
<dbReference type="PROSITE" id="PS51273">
    <property type="entry name" value="GATASE_TYPE_1"/>
    <property type="match status" value="1"/>
</dbReference>
<feature type="domain" description="Glutamine amidotransferase" evidence="1">
    <location>
        <begin position="58"/>
        <end position="209"/>
    </location>
</feature>
<dbReference type="Gene3D" id="3.40.50.880">
    <property type="match status" value="1"/>
</dbReference>
<dbReference type="RefSeq" id="WP_071904622.1">
    <property type="nucleotide sequence ID" value="NZ_MPIN01000020.1"/>
</dbReference>
<dbReference type="STRING" id="83449.BON30_44090"/>
<dbReference type="InterPro" id="IPR029062">
    <property type="entry name" value="Class_I_gatase-like"/>
</dbReference>
<keyword evidence="3" id="KW-1185">Reference proteome</keyword>
<dbReference type="SUPFAM" id="SSF52317">
    <property type="entry name" value="Class I glutamine amidotransferase-like"/>
    <property type="match status" value="1"/>
</dbReference>
<organism evidence="2 3">
    <name type="scientific">Cystobacter ferrugineus</name>
    <dbReference type="NCBI Taxonomy" id="83449"/>
    <lineage>
        <taxon>Bacteria</taxon>
        <taxon>Pseudomonadati</taxon>
        <taxon>Myxococcota</taxon>
        <taxon>Myxococcia</taxon>
        <taxon>Myxococcales</taxon>
        <taxon>Cystobacterineae</taxon>
        <taxon>Archangiaceae</taxon>
        <taxon>Cystobacter</taxon>
    </lineage>
</organism>
<evidence type="ECO:0000259" key="1">
    <source>
        <dbReference type="Pfam" id="PF00117"/>
    </source>
</evidence>
<gene>
    <name evidence="2" type="ORF">BON30_44090</name>
</gene>
<accession>A0A1L9AWD8</accession>
<dbReference type="OrthoDB" id="9794816at2"/>
<dbReference type="EMBL" id="MPIN01000020">
    <property type="protein sequence ID" value="OJH34297.1"/>
    <property type="molecule type" value="Genomic_DNA"/>
</dbReference>
<proteinExistence type="predicted"/>
<dbReference type="AlphaFoldDB" id="A0A1L9AWD8"/>
<dbReference type="Pfam" id="PF00117">
    <property type="entry name" value="GATase"/>
    <property type="match status" value="1"/>
</dbReference>
<reference evidence="3" key="1">
    <citation type="submission" date="2016-11" db="EMBL/GenBank/DDBJ databases">
        <authorList>
            <person name="Shukria A."/>
            <person name="Stevens D.C."/>
        </authorList>
    </citation>
    <scope>NUCLEOTIDE SEQUENCE [LARGE SCALE GENOMIC DNA]</scope>
    <source>
        <strain evidence="3">Cbfe23</strain>
    </source>
</reference>
<dbReference type="Proteomes" id="UP000182229">
    <property type="component" value="Unassembled WGS sequence"/>
</dbReference>
<reference evidence="2 3" key="2">
    <citation type="submission" date="2016-12" db="EMBL/GenBank/DDBJ databases">
        <title>Draft Genome Sequence of Cystobacter ferrugineus Strain Cbfe23.</title>
        <authorList>
            <person name="Akbar S."/>
            <person name="Dowd S.E."/>
            <person name="Stevens D.C."/>
        </authorList>
    </citation>
    <scope>NUCLEOTIDE SEQUENCE [LARGE SCALE GENOMIC DNA]</scope>
    <source>
        <strain evidence="2 3">Cbfe23</strain>
    </source>
</reference>
<sequence length="271" mass="30643">MRPLKICVLDMNAGHRNNSIRTLTRLLVRFLEQLRAAHPGLSCTYELVSLREGASIPRDASFYVSSGGPGSPLEVDTAPWGRQFRDLLETLCMSPDDGPRLFGICYSFECIVHSLGLGRVQRTTRSERGVHLMNLTAQSRHPLVTPLSPRFPVFEIRDWAIDGDLRSSYGSLPVATLARHAETGVVEALAIGTVIEAVQFHPEADPGEIRTWLRESEQEQWLTRQYGAHGYGRMIDVAANDDLERTFRMVPDWLRRAYDSWVWRQGQSPRV</sequence>
<evidence type="ECO:0000313" key="3">
    <source>
        <dbReference type="Proteomes" id="UP000182229"/>
    </source>
</evidence>
<dbReference type="InterPro" id="IPR017926">
    <property type="entry name" value="GATASE"/>
</dbReference>
<name>A0A1L9AWD8_9BACT</name>